<proteinExistence type="inferred from homology"/>
<comment type="similarity">
    <text evidence="1 6 7">Belongs to the universal ribosomal protein uS8 family.</text>
</comment>
<keyword evidence="3 6" id="KW-0694">RNA-binding</keyword>
<comment type="function">
    <text evidence="6">One of the primary rRNA binding proteins, it binds directly to 16S rRNA central domain where it helps coordinate assembly of the platform of the 30S subunit.</text>
</comment>
<dbReference type="HOGENOM" id="CLU_098428_1_1_2"/>
<dbReference type="GO" id="GO:1990904">
    <property type="term" value="C:ribonucleoprotein complex"/>
    <property type="evidence" value="ECO:0007669"/>
    <property type="project" value="UniProtKB-KW"/>
</dbReference>
<reference evidence="8 9" key="1">
    <citation type="submission" date="2011-03" db="EMBL/GenBank/DDBJ databases">
        <title>The complete genome of Archaeoglobus veneficus SNP6.</title>
        <authorList>
            <consortium name="US DOE Joint Genome Institute (JGI-PGF)"/>
            <person name="Lucas S."/>
            <person name="Copeland A."/>
            <person name="Lapidus A."/>
            <person name="Bruce D."/>
            <person name="Goodwin L."/>
            <person name="Pitluck S."/>
            <person name="Kyrpides N."/>
            <person name="Mavromatis K."/>
            <person name="Pagani I."/>
            <person name="Ivanova N."/>
            <person name="Mikhailova N."/>
            <person name="Lu M."/>
            <person name="Detter J.C."/>
            <person name="Tapia R."/>
            <person name="Han C."/>
            <person name="Land M."/>
            <person name="Hauser L."/>
            <person name="Markowitz V."/>
            <person name="Cheng J.-F."/>
            <person name="Hugenholtz P."/>
            <person name="Woyke T."/>
            <person name="Wu D."/>
            <person name="Spring S."/>
            <person name="Brambilla E."/>
            <person name="Klenk H.-P."/>
            <person name="Eisen J.A."/>
        </authorList>
    </citation>
    <scope>NUCLEOTIDE SEQUENCE [LARGE SCALE GENOMIC DNA]</scope>
    <source>
        <strain>SNP6</strain>
    </source>
</reference>
<dbReference type="InterPro" id="IPR000630">
    <property type="entry name" value="Ribosomal_uS8"/>
</dbReference>
<dbReference type="InterPro" id="IPR047863">
    <property type="entry name" value="Ribosomal_uS8_CS"/>
</dbReference>
<dbReference type="AlphaFoldDB" id="F2KST6"/>
<evidence type="ECO:0000313" key="8">
    <source>
        <dbReference type="EMBL" id="AEA46981.1"/>
    </source>
</evidence>
<sequence length="130" mass="14559">MSLSDTLSNAMSIIKNAESCGKSECEIRPASKLVGNVLRVLKDYGYIKSFEYRDDKRGGAFFVELSGRINDCGAVRPRFSVKKTEYEKFEKRFLPARDFGILVVSTVKGVMSQKEARERGLGGVLLAYVY</sequence>
<dbReference type="Gene3D" id="3.30.1370.30">
    <property type="match status" value="1"/>
</dbReference>
<evidence type="ECO:0000256" key="4">
    <source>
        <dbReference type="ARBA" id="ARBA00022980"/>
    </source>
</evidence>
<dbReference type="GO" id="GO:0003735">
    <property type="term" value="F:structural constituent of ribosome"/>
    <property type="evidence" value="ECO:0007669"/>
    <property type="project" value="InterPro"/>
</dbReference>
<dbReference type="SUPFAM" id="SSF56047">
    <property type="entry name" value="Ribosomal protein S8"/>
    <property type="match status" value="1"/>
</dbReference>
<comment type="subunit">
    <text evidence="6">Part of the 30S ribosomal subunit.</text>
</comment>
<evidence type="ECO:0000256" key="6">
    <source>
        <dbReference type="HAMAP-Rule" id="MF_01302"/>
    </source>
</evidence>
<evidence type="ECO:0000256" key="7">
    <source>
        <dbReference type="RuleBase" id="RU003660"/>
    </source>
</evidence>
<evidence type="ECO:0000256" key="5">
    <source>
        <dbReference type="ARBA" id="ARBA00023274"/>
    </source>
</evidence>
<evidence type="ECO:0000256" key="2">
    <source>
        <dbReference type="ARBA" id="ARBA00022730"/>
    </source>
</evidence>
<dbReference type="GO" id="GO:0006412">
    <property type="term" value="P:translation"/>
    <property type="evidence" value="ECO:0007669"/>
    <property type="project" value="UniProtKB-UniRule"/>
</dbReference>
<keyword evidence="2 6" id="KW-0699">rRNA-binding</keyword>
<evidence type="ECO:0000256" key="1">
    <source>
        <dbReference type="ARBA" id="ARBA00006471"/>
    </source>
</evidence>
<accession>F2KST6</accession>
<protein>
    <recommendedName>
        <fullName evidence="6">Small ribosomal subunit protein uS8</fullName>
    </recommendedName>
</protein>
<dbReference type="EMBL" id="CP002588">
    <property type="protein sequence ID" value="AEA46981.1"/>
    <property type="molecule type" value="Genomic_DNA"/>
</dbReference>
<dbReference type="STRING" id="693661.Arcve_0970"/>
<evidence type="ECO:0000313" key="9">
    <source>
        <dbReference type="Proteomes" id="UP000008136"/>
    </source>
</evidence>
<dbReference type="GO" id="GO:0005840">
    <property type="term" value="C:ribosome"/>
    <property type="evidence" value="ECO:0007669"/>
    <property type="project" value="UniProtKB-KW"/>
</dbReference>
<keyword evidence="5 6" id="KW-0687">Ribonucleoprotein</keyword>
<evidence type="ECO:0000256" key="3">
    <source>
        <dbReference type="ARBA" id="ARBA00022884"/>
    </source>
</evidence>
<dbReference type="KEGG" id="ave:Arcve_0970"/>
<dbReference type="GeneID" id="10394080"/>
<dbReference type="OrthoDB" id="5670at2157"/>
<dbReference type="eggNOG" id="arCOG04091">
    <property type="taxonomic scope" value="Archaea"/>
</dbReference>
<gene>
    <name evidence="6" type="primary">rps8</name>
    <name evidence="8" type="ordered locus">Arcve_0970</name>
</gene>
<dbReference type="PANTHER" id="PTHR11758">
    <property type="entry name" value="40S RIBOSOMAL PROTEIN S15A"/>
    <property type="match status" value="1"/>
</dbReference>
<dbReference type="NCBIfam" id="NF003115">
    <property type="entry name" value="PRK04034.1"/>
    <property type="match status" value="1"/>
</dbReference>
<dbReference type="HAMAP" id="MF_01302_A">
    <property type="entry name" value="Ribosomal_uS8_A"/>
    <property type="match status" value="1"/>
</dbReference>
<dbReference type="Gene3D" id="3.30.1490.10">
    <property type="match status" value="1"/>
</dbReference>
<dbReference type="PROSITE" id="PS00053">
    <property type="entry name" value="RIBOSOMAL_S8"/>
    <property type="match status" value="1"/>
</dbReference>
<dbReference type="GO" id="GO:0019843">
    <property type="term" value="F:rRNA binding"/>
    <property type="evidence" value="ECO:0007669"/>
    <property type="project" value="UniProtKB-UniRule"/>
</dbReference>
<dbReference type="InterPro" id="IPR035987">
    <property type="entry name" value="Ribosomal_uS8_sf"/>
</dbReference>
<name>F2KST6_ARCVS</name>
<dbReference type="Proteomes" id="UP000008136">
    <property type="component" value="Chromosome"/>
</dbReference>
<keyword evidence="4 6" id="KW-0689">Ribosomal protein</keyword>
<dbReference type="RefSeq" id="WP_013683645.1">
    <property type="nucleotide sequence ID" value="NC_015320.1"/>
</dbReference>
<organism evidence="8 9">
    <name type="scientific">Archaeoglobus veneficus (strain DSM 11195 / SNP6)</name>
    <dbReference type="NCBI Taxonomy" id="693661"/>
    <lineage>
        <taxon>Archaea</taxon>
        <taxon>Methanobacteriati</taxon>
        <taxon>Methanobacteriota</taxon>
        <taxon>Archaeoglobi</taxon>
        <taxon>Archaeoglobales</taxon>
        <taxon>Archaeoglobaceae</taxon>
        <taxon>Archaeoglobus</taxon>
    </lineage>
</organism>
<dbReference type="Pfam" id="PF00410">
    <property type="entry name" value="Ribosomal_S8"/>
    <property type="match status" value="1"/>
</dbReference>
<keyword evidence="9" id="KW-1185">Reference proteome</keyword>